<dbReference type="VEuPathDB" id="FungiDB:RhiirFUN_020253"/>
<keyword evidence="1" id="KW-1133">Transmembrane helix</keyword>
<evidence type="ECO:0000313" key="3">
    <source>
        <dbReference type="Proteomes" id="UP000234323"/>
    </source>
</evidence>
<feature type="transmembrane region" description="Helical" evidence="1">
    <location>
        <begin position="62"/>
        <end position="80"/>
    </location>
</feature>
<dbReference type="EMBL" id="LLXI01000167">
    <property type="protein sequence ID" value="PKY41807.1"/>
    <property type="molecule type" value="Genomic_DNA"/>
</dbReference>
<keyword evidence="3" id="KW-1185">Reference proteome</keyword>
<protein>
    <submittedName>
        <fullName evidence="2">Uncharacterized protein</fullName>
    </submittedName>
</protein>
<keyword evidence="1" id="KW-0812">Transmembrane</keyword>
<evidence type="ECO:0000313" key="2">
    <source>
        <dbReference type="EMBL" id="PKY41807.1"/>
    </source>
</evidence>
<feature type="transmembrane region" description="Helical" evidence="1">
    <location>
        <begin position="118"/>
        <end position="140"/>
    </location>
</feature>
<dbReference type="Proteomes" id="UP000234323">
    <property type="component" value="Unassembled WGS sequence"/>
</dbReference>
<dbReference type="VEuPathDB" id="FungiDB:FUN_013216"/>
<reference evidence="2 3" key="1">
    <citation type="submission" date="2015-10" db="EMBL/GenBank/DDBJ databases">
        <title>Genome analyses suggest a sexual origin of heterokaryosis in a supposedly ancient asexual fungus.</title>
        <authorList>
            <person name="Ropars J."/>
            <person name="Sedzielewska K."/>
            <person name="Noel J."/>
            <person name="Charron P."/>
            <person name="Farinelli L."/>
            <person name="Marton T."/>
            <person name="Kruger M."/>
            <person name="Pelin A."/>
            <person name="Brachmann A."/>
            <person name="Corradi N."/>
        </authorList>
    </citation>
    <scope>NUCLEOTIDE SEQUENCE [LARGE SCALE GENOMIC DNA]</scope>
    <source>
        <strain evidence="2 3">A4</strain>
    </source>
</reference>
<feature type="transmembrane region" description="Helical" evidence="1">
    <location>
        <begin position="146"/>
        <end position="167"/>
    </location>
</feature>
<sequence length="175" mass="20225">MDGTPARLGLNPVETEVYNNMIARERITFNALPDDNARIGYIRALVDRDRTWREKSDISQKLIYSGLYGSALIVLAVLGSTKFKNDEETLKYFSLALNSMIFITEIIMLFNKLRWNNIVWYNNIIICILIVVGVLLSILLPLFIEILPATISIFFTKVAVIFSDIFFQWLKFRSY</sequence>
<accession>A0A2I1G591</accession>
<dbReference type="AlphaFoldDB" id="A0A2I1G591"/>
<comment type="caution">
    <text evidence="2">The sequence shown here is derived from an EMBL/GenBank/DDBJ whole genome shotgun (WGS) entry which is preliminary data.</text>
</comment>
<evidence type="ECO:0000256" key="1">
    <source>
        <dbReference type="SAM" id="Phobius"/>
    </source>
</evidence>
<keyword evidence="1" id="KW-0472">Membrane</keyword>
<organism evidence="2 3">
    <name type="scientific">Rhizophagus irregularis</name>
    <dbReference type="NCBI Taxonomy" id="588596"/>
    <lineage>
        <taxon>Eukaryota</taxon>
        <taxon>Fungi</taxon>
        <taxon>Fungi incertae sedis</taxon>
        <taxon>Mucoromycota</taxon>
        <taxon>Glomeromycotina</taxon>
        <taxon>Glomeromycetes</taxon>
        <taxon>Glomerales</taxon>
        <taxon>Glomeraceae</taxon>
        <taxon>Rhizophagus</taxon>
    </lineage>
</organism>
<feature type="transmembrane region" description="Helical" evidence="1">
    <location>
        <begin position="92"/>
        <end position="111"/>
    </location>
</feature>
<name>A0A2I1G591_9GLOM</name>
<gene>
    <name evidence="2" type="ORF">RhiirA4_455468</name>
</gene>
<proteinExistence type="predicted"/>